<dbReference type="Pfam" id="PF13565">
    <property type="entry name" value="HTH_32"/>
    <property type="match status" value="1"/>
</dbReference>
<dbReference type="Gene3D" id="1.10.10.60">
    <property type="entry name" value="Homeodomain-like"/>
    <property type="match status" value="1"/>
</dbReference>
<evidence type="ECO:0000313" key="2">
    <source>
        <dbReference type="Proteomes" id="UP000530403"/>
    </source>
</evidence>
<gene>
    <name evidence="1" type="ORF">HEB29_004488</name>
</gene>
<sequence length="255" mass="26799">MSRHASPEQRRRAVLSVLSGDPVSEVARRNGVSRQTLHNWRTRYGAAGDAGLTDRSQRPHASPARLDAAVEALICSLREQHPDWGAQRLRAALERLGTERLPSRTTVHRVLVRNGFLAGPRHPDPGGECAEGGAGEGVPGEEWLTELLGAAQELVDRLDRALGVLAADAGPDGGVCALCPPEPPARRTPAPGRPGGVRVFRTPSVSLFAQPGPHPASTMYRAGSTGVRPSELRSCGGLLTETAPADRPVGNAAGG</sequence>
<comment type="caution">
    <text evidence="1">The sequence shown here is derived from an EMBL/GenBank/DDBJ whole genome shotgun (WGS) entry which is preliminary data.</text>
</comment>
<proteinExistence type="predicted"/>
<dbReference type="InterPro" id="IPR009057">
    <property type="entry name" value="Homeodomain-like_sf"/>
</dbReference>
<protein>
    <submittedName>
        <fullName evidence="1">Transposase-like protein</fullName>
    </submittedName>
</protein>
<dbReference type="AlphaFoldDB" id="A0A7Y9HFV2"/>
<dbReference type="Proteomes" id="UP000530403">
    <property type="component" value="Unassembled WGS sequence"/>
</dbReference>
<name>A0A7Y9HFV2_9ACTN</name>
<organism evidence="1 2">
    <name type="scientific">Streptomyces fulvorobeus</name>
    <dbReference type="NCBI Taxonomy" id="284028"/>
    <lineage>
        <taxon>Bacteria</taxon>
        <taxon>Bacillati</taxon>
        <taxon>Actinomycetota</taxon>
        <taxon>Actinomycetes</taxon>
        <taxon>Kitasatosporales</taxon>
        <taxon>Streptomycetaceae</taxon>
        <taxon>Streptomyces</taxon>
    </lineage>
</organism>
<reference evidence="1 2" key="1">
    <citation type="submission" date="2020-07" db="EMBL/GenBank/DDBJ databases">
        <title>Sequencing the genomes of 1000 actinobacteria strains.</title>
        <authorList>
            <person name="Klenk H.-P."/>
        </authorList>
    </citation>
    <scope>NUCLEOTIDE SEQUENCE [LARGE SCALE GENOMIC DNA]</scope>
    <source>
        <strain evidence="1 2">DSM 41455</strain>
    </source>
</reference>
<dbReference type="EMBL" id="JACCCF010000001">
    <property type="protein sequence ID" value="NYE43477.1"/>
    <property type="molecule type" value="Genomic_DNA"/>
</dbReference>
<accession>A0A7Y9HFV2</accession>
<dbReference type="RefSeq" id="WP_179764243.1">
    <property type="nucleotide sequence ID" value="NZ_BAAAUE010000013.1"/>
</dbReference>
<evidence type="ECO:0000313" key="1">
    <source>
        <dbReference type="EMBL" id="NYE43477.1"/>
    </source>
</evidence>
<dbReference type="SUPFAM" id="SSF46689">
    <property type="entry name" value="Homeodomain-like"/>
    <property type="match status" value="1"/>
</dbReference>